<name>A0ABU6S104_9FABA</name>
<evidence type="ECO:0000313" key="2">
    <source>
        <dbReference type="Proteomes" id="UP001341840"/>
    </source>
</evidence>
<proteinExistence type="predicted"/>
<protein>
    <submittedName>
        <fullName evidence="1">Uncharacterized protein</fullName>
    </submittedName>
</protein>
<dbReference type="Proteomes" id="UP001341840">
    <property type="component" value="Unassembled WGS sequence"/>
</dbReference>
<sequence length="52" mass="5601">KEILNRSWGVHQIFGAVAGVTPNESPDLAKVMGDIASVLKDIREGQQNILNA</sequence>
<evidence type="ECO:0000313" key="1">
    <source>
        <dbReference type="EMBL" id="MED6129942.1"/>
    </source>
</evidence>
<keyword evidence="2" id="KW-1185">Reference proteome</keyword>
<organism evidence="1 2">
    <name type="scientific">Stylosanthes scabra</name>
    <dbReference type="NCBI Taxonomy" id="79078"/>
    <lineage>
        <taxon>Eukaryota</taxon>
        <taxon>Viridiplantae</taxon>
        <taxon>Streptophyta</taxon>
        <taxon>Embryophyta</taxon>
        <taxon>Tracheophyta</taxon>
        <taxon>Spermatophyta</taxon>
        <taxon>Magnoliopsida</taxon>
        <taxon>eudicotyledons</taxon>
        <taxon>Gunneridae</taxon>
        <taxon>Pentapetalae</taxon>
        <taxon>rosids</taxon>
        <taxon>fabids</taxon>
        <taxon>Fabales</taxon>
        <taxon>Fabaceae</taxon>
        <taxon>Papilionoideae</taxon>
        <taxon>50 kb inversion clade</taxon>
        <taxon>dalbergioids sensu lato</taxon>
        <taxon>Dalbergieae</taxon>
        <taxon>Pterocarpus clade</taxon>
        <taxon>Stylosanthes</taxon>
    </lineage>
</organism>
<dbReference type="EMBL" id="JASCZI010038798">
    <property type="protein sequence ID" value="MED6129942.1"/>
    <property type="molecule type" value="Genomic_DNA"/>
</dbReference>
<accession>A0ABU6S104</accession>
<reference evidence="1 2" key="1">
    <citation type="journal article" date="2023" name="Plants (Basel)">
        <title>Bridging the Gap: Combining Genomics and Transcriptomics Approaches to Understand Stylosanthes scabra, an Orphan Legume from the Brazilian Caatinga.</title>
        <authorList>
            <person name="Ferreira-Neto J.R.C."/>
            <person name="da Silva M.D."/>
            <person name="Binneck E."/>
            <person name="de Melo N.F."/>
            <person name="da Silva R.H."/>
            <person name="de Melo A.L.T.M."/>
            <person name="Pandolfi V."/>
            <person name="Bustamante F.O."/>
            <person name="Brasileiro-Vidal A.C."/>
            <person name="Benko-Iseppon A.M."/>
        </authorList>
    </citation>
    <scope>NUCLEOTIDE SEQUENCE [LARGE SCALE GENOMIC DNA]</scope>
    <source>
        <tissue evidence="1">Leaves</tissue>
    </source>
</reference>
<gene>
    <name evidence="1" type="ORF">PIB30_112973</name>
</gene>
<comment type="caution">
    <text evidence="1">The sequence shown here is derived from an EMBL/GenBank/DDBJ whole genome shotgun (WGS) entry which is preliminary data.</text>
</comment>
<feature type="non-terminal residue" evidence="1">
    <location>
        <position position="1"/>
    </location>
</feature>